<proteinExistence type="predicted"/>
<sequence length="273" mass="30531">MQLINTIITAFFDLILSPFSGLSPIWGLLVVSVLTGIVMVIIFKYTSNQSAIRETKDKISAYFMEIRLFKDDLGLMLDAQRRILRTNLRYMKYSVMPMLVMIVPVILILAQLGIRYANRPLRVGESALVKLKLAQDAPDDLPVSVETSDGIRLETPLFRMPGEGAVEFRIGVAEEGEHKLLIHVGDETVRESIIATRQVRRVYPSRTQASFSAALLAPGQEPLPENSALDELQLELPPQTLTVFGIHVNWLVFFFIASIAAGYSLKGVFRVQL</sequence>
<evidence type="ECO:0000313" key="3">
    <source>
        <dbReference type="Proteomes" id="UP000285961"/>
    </source>
</evidence>
<evidence type="ECO:0000313" key="2">
    <source>
        <dbReference type="EMBL" id="RJP74340.1"/>
    </source>
</evidence>
<keyword evidence="1" id="KW-0472">Membrane</keyword>
<keyword evidence="1" id="KW-1133">Transmembrane helix</keyword>
<accession>A0A419F7F4</accession>
<dbReference type="AlphaFoldDB" id="A0A419F7F4"/>
<feature type="transmembrane region" description="Helical" evidence="1">
    <location>
        <begin position="25"/>
        <end position="43"/>
    </location>
</feature>
<name>A0A419F7F4_9BACT</name>
<keyword evidence="1" id="KW-0812">Transmembrane</keyword>
<feature type="transmembrane region" description="Helical" evidence="1">
    <location>
        <begin position="244"/>
        <end position="265"/>
    </location>
</feature>
<dbReference type="EMBL" id="QZKI01000016">
    <property type="protein sequence ID" value="RJP74340.1"/>
    <property type="molecule type" value="Genomic_DNA"/>
</dbReference>
<protein>
    <recommendedName>
        <fullName evidence="4">DUF106 domain-containing protein</fullName>
    </recommendedName>
</protein>
<dbReference type="Proteomes" id="UP000285961">
    <property type="component" value="Unassembled WGS sequence"/>
</dbReference>
<organism evidence="2 3">
    <name type="scientific">Candidatus Abyssobacteria bacterium SURF_17</name>
    <dbReference type="NCBI Taxonomy" id="2093361"/>
    <lineage>
        <taxon>Bacteria</taxon>
        <taxon>Pseudomonadati</taxon>
        <taxon>Candidatus Hydrogenedentota</taxon>
        <taxon>Candidatus Abyssobacteria</taxon>
    </lineage>
</organism>
<evidence type="ECO:0000256" key="1">
    <source>
        <dbReference type="SAM" id="Phobius"/>
    </source>
</evidence>
<comment type="caution">
    <text evidence="2">The sequence shown here is derived from an EMBL/GenBank/DDBJ whole genome shotgun (WGS) entry which is preliminary data.</text>
</comment>
<feature type="transmembrane region" description="Helical" evidence="1">
    <location>
        <begin position="90"/>
        <end position="114"/>
    </location>
</feature>
<reference evidence="2 3" key="1">
    <citation type="journal article" date="2017" name="ISME J.">
        <title>Energy and carbon metabolisms in a deep terrestrial subsurface fluid microbial community.</title>
        <authorList>
            <person name="Momper L."/>
            <person name="Jungbluth S.P."/>
            <person name="Lee M.D."/>
            <person name="Amend J.P."/>
        </authorList>
    </citation>
    <scope>NUCLEOTIDE SEQUENCE [LARGE SCALE GENOMIC DNA]</scope>
    <source>
        <strain evidence="2">SURF_17</strain>
    </source>
</reference>
<evidence type="ECO:0008006" key="4">
    <source>
        <dbReference type="Google" id="ProtNLM"/>
    </source>
</evidence>
<gene>
    <name evidence="2" type="ORF">C4532_02705</name>
</gene>